<evidence type="ECO:0000256" key="5">
    <source>
        <dbReference type="ARBA" id="ARBA00022448"/>
    </source>
</evidence>
<keyword evidence="6" id="KW-1003">Cell membrane</keyword>
<dbReference type="GO" id="GO:0043190">
    <property type="term" value="C:ATP-binding cassette (ABC) transporter complex"/>
    <property type="evidence" value="ECO:0007669"/>
    <property type="project" value="InterPro"/>
</dbReference>
<accession>A0A0P0URQ6</accession>
<feature type="transmembrane region" description="Helical" evidence="12">
    <location>
        <begin position="112"/>
        <end position="135"/>
    </location>
</feature>
<dbReference type="InterPro" id="IPR005495">
    <property type="entry name" value="LptG/LptF_permease"/>
</dbReference>
<evidence type="ECO:0000256" key="8">
    <source>
        <dbReference type="ARBA" id="ARBA00022692"/>
    </source>
</evidence>
<feature type="transmembrane region" description="Helical" evidence="12">
    <location>
        <begin position="285"/>
        <end position="304"/>
    </location>
</feature>
<dbReference type="KEGG" id="ebh:BSEPE_0727"/>
<feature type="transmembrane region" description="Helical" evidence="12">
    <location>
        <begin position="23"/>
        <end position="44"/>
    </location>
</feature>
<reference evidence="13 14" key="2">
    <citation type="journal article" date="2016" name="ISME J.">
        <title>Heterogeneous composition of key metabolic gene clusters in a vent mussel symbiont population.</title>
        <authorList>
            <person name="Ikuta T."/>
            <person name="Takaki Y."/>
            <person name="Nagai Y."/>
            <person name="Shimamura S."/>
            <person name="Tsuda M."/>
            <person name="Kawagucci S."/>
            <person name="Aoki Y."/>
            <person name="Inoue K."/>
            <person name="Teruya M."/>
            <person name="Satou K."/>
            <person name="Teruya K."/>
            <person name="Shimoji M."/>
            <person name="Tamotsu H."/>
            <person name="Hirano T."/>
            <person name="Maruyama T."/>
            <person name="Yoshida T."/>
        </authorList>
    </citation>
    <scope>NUCLEOTIDE SEQUENCE [LARGE SCALE GENOMIC DNA]</scope>
    <source>
        <strain evidence="13 14">Myojin Knoll</strain>
    </source>
</reference>
<name>A0A0P0URQ6_9GAMM</name>
<feature type="transmembrane region" description="Helical" evidence="12">
    <location>
        <begin position="347"/>
        <end position="367"/>
    </location>
</feature>
<keyword evidence="14" id="KW-1185">Reference proteome</keyword>
<keyword evidence="8 12" id="KW-0812">Transmembrane</keyword>
<dbReference type="GO" id="GO:0015920">
    <property type="term" value="P:lipopolysaccharide transport"/>
    <property type="evidence" value="ECO:0007669"/>
    <property type="project" value="TreeGrafter"/>
</dbReference>
<feature type="transmembrane region" description="Helical" evidence="12">
    <location>
        <begin position="75"/>
        <end position="92"/>
    </location>
</feature>
<dbReference type="InterPro" id="IPR030922">
    <property type="entry name" value="LptF"/>
</dbReference>
<evidence type="ECO:0000256" key="6">
    <source>
        <dbReference type="ARBA" id="ARBA00022475"/>
    </source>
</evidence>
<evidence type="ECO:0000256" key="3">
    <source>
        <dbReference type="ARBA" id="ARBA00007725"/>
    </source>
</evidence>
<evidence type="ECO:0000256" key="9">
    <source>
        <dbReference type="ARBA" id="ARBA00022989"/>
    </source>
</evidence>
<dbReference type="GO" id="GO:0055085">
    <property type="term" value="P:transmembrane transport"/>
    <property type="evidence" value="ECO:0007669"/>
    <property type="project" value="InterPro"/>
</dbReference>
<evidence type="ECO:0000256" key="4">
    <source>
        <dbReference type="ARBA" id="ARBA00014213"/>
    </source>
</evidence>
<keyword evidence="10 12" id="KW-0472">Membrane</keyword>
<protein>
    <recommendedName>
        <fullName evidence="4">Lipopolysaccharide export system permease protein LptF</fullName>
    </recommendedName>
</protein>
<evidence type="ECO:0000313" key="13">
    <source>
        <dbReference type="EMBL" id="BAS67721.1"/>
    </source>
</evidence>
<dbReference type="EMBL" id="AP013042">
    <property type="protein sequence ID" value="BAS67721.1"/>
    <property type="molecule type" value="Genomic_DNA"/>
</dbReference>
<evidence type="ECO:0000256" key="7">
    <source>
        <dbReference type="ARBA" id="ARBA00022519"/>
    </source>
</evidence>
<evidence type="ECO:0000256" key="12">
    <source>
        <dbReference type="SAM" id="Phobius"/>
    </source>
</evidence>
<gene>
    <name evidence="13" type="primary">lptF</name>
    <name evidence="13" type="ORF">BSEPE_0727</name>
</gene>
<proteinExistence type="inferred from homology"/>
<keyword evidence="7" id="KW-0997">Cell inner membrane</keyword>
<feature type="transmembrane region" description="Helical" evidence="12">
    <location>
        <begin position="316"/>
        <end position="335"/>
    </location>
</feature>
<keyword evidence="9 12" id="KW-1133">Transmembrane helix</keyword>
<dbReference type="STRING" id="1303921.BSEPE_0727"/>
<organism evidence="13 14">
    <name type="scientific">endosymbiont of Bathymodiolus septemdierum str. Myojin knoll</name>
    <dbReference type="NCBI Taxonomy" id="1303921"/>
    <lineage>
        <taxon>Bacteria</taxon>
        <taxon>Pseudomonadati</taxon>
        <taxon>Pseudomonadota</taxon>
        <taxon>Gammaproteobacteria</taxon>
        <taxon>sulfur-oxidizing symbionts</taxon>
    </lineage>
</organism>
<evidence type="ECO:0000256" key="11">
    <source>
        <dbReference type="ARBA" id="ARBA00026081"/>
    </source>
</evidence>
<sequence length="384" mass="44037">MSTFQQAYYLINTIIAKYVMRNVWVLLGAIFLIISLVIFGNQVVLMLKESLKYGIATADLFPLIAFNMIRDIPLILSLSLFLAIILAISKLYKDSEAIIMNSFGVGDKHFMLFIQPVVLSAFTFILLLTTLVVPWTKEQKSLITHRNANISGFAFIKQKEFQKFKGDDIIFYANKVEEGDGKIQQTMKDVFIYTLINDKPIITLAKEAQKYTNLNTQSVYLHLKEGTRYHGFPDDLNKRILNFDLYDLQIVDGEKQNNTPKFTRVESQSTMDLLFSSKPKDAAEFQWRISQALSVFILSFLGVLLGKASPRGGKNLGLLFGIAIFILYNNALMVAKSTLERGEVAAWIGLWWVHFLMFVIIILLYGYRHEKFRTVSRFFLKRVK</sequence>
<comment type="similarity">
    <text evidence="3">Belongs to the LptF/LptG family.</text>
</comment>
<dbReference type="Pfam" id="PF03739">
    <property type="entry name" value="LptF_LptG"/>
    <property type="match status" value="1"/>
</dbReference>
<reference evidence="13 14" key="1">
    <citation type="journal article" date="2000" name="Mar. Ecol. Prog. Ser.">
        <title>Phylogenetic characterization of endosymbionts in three hydrothermal vent mussels: influence on host distributions.</title>
        <authorList>
            <person name="Fujiwara Y."/>
            <person name="Takai K."/>
            <person name="Uematsu K."/>
            <person name="Tsuchida S."/>
            <person name="Hunt J.C."/>
            <person name="Hashimoto J."/>
        </authorList>
    </citation>
    <scope>NUCLEOTIDE SEQUENCE [LARGE SCALE GENOMIC DNA]</scope>
    <source>
        <strain evidence="13 14">Myojin Knoll</strain>
    </source>
</reference>
<comment type="subunit">
    <text evidence="11">Component of the lipopolysaccharide transport and assembly complex. The LptBFG transporter is composed of two ATP-binding proteins (LptB) and two transmembrane proteins (LptF and LptG).</text>
</comment>
<evidence type="ECO:0000313" key="14">
    <source>
        <dbReference type="Proteomes" id="UP000067399"/>
    </source>
</evidence>
<dbReference type="PANTHER" id="PTHR33529:SF7">
    <property type="entry name" value="LIPOPOLYSACCHARIDE EXPORT SYSTEM PERMEASE PROTEIN LPTF"/>
    <property type="match status" value="1"/>
</dbReference>
<evidence type="ECO:0000256" key="10">
    <source>
        <dbReference type="ARBA" id="ARBA00023136"/>
    </source>
</evidence>
<comment type="subcellular location">
    <subcellularLocation>
        <location evidence="2">Cell inner membrane</location>
        <topology evidence="2">Multi-pass membrane protein</topology>
    </subcellularLocation>
</comment>
<dbReference type="PANTHER" id="PTHR33529">
    <property type="entry name" value="SLR0882 PROTEIN-RELATED"/>
    <property type="match status" value="1"/>
</dbReference>
<keyword evidence="5" id="KW-0813">Transport</keyword>
<evidence type="ECO:0000256" key="1">
    <source>
        <dbReference type="ARBA" id="ARBA00002265"/>
    </source>
</evidence>
<dbReference type="Proteomes" id="UP000067399">
    <property type="component" value="Chromosome"/>
</dbReference>
<dbReference type="NCBIfam" id="TIGR04407">
    <property type="entry name" value="LptF_YjgP"/>
    <property type="match status" value="1"/>
</dbReference>
<comment type="function">
    <text evidence="1">Part of the ABC transporter complex LptBFG involved in the translocation of lipopolysaccharide (LPS) from the inner membrane to the outer membrane.</text>
</comment>
<dbReference type="AlphaFoldDB" id="A0A0P0URQ6"/>
<evidence type="ECO:0000256" key="2">
    <source>
        <dbReference type="ARBA" id="ARBA00004429"/>
    </source>
</evidence>